<feature type="transmembrane region" description="Helical" evidence="1">
    <location>
        <begin position="94"/>
        <end position="113"/>
    </location>
</feature>
<feature type="transmembrane region" description="Helical" evidence="1">
    <location>
        <begin position="317"/>
        <end position="336"/>
    </location>
</feature>
<evidence type="ECO:0000313" key="5">
    <source>
        <dbReference type="Proteomes" id="UP000468928"/>
    </source>
</evidence>
<sequence length="404" mass="44103">MVHTAQKPSTRRIGEVDMLRGFALFGILVTNAAVLTMLLSFTGPNSDPVPLFDGTWDRLAYGLIYGLFLGKFYLLFAFLFGYSFTLQIAAAERVGVAPVPRLLRRCAALLLIGVAHVCLLWIGDILTLYAVLCAILVLLRKIRPRTAVITGVVLYVLFASLAFVPGGGTDIGGLGQVYDLEAMRTGFLGTVTDAFTTQLETGPKFMLFTFIGQGFTSMGMFLIGMAAGKVRLFEDPERLSRWTPRALLIGAAVGLPVSIATVVVHTVHGEVPTYLFGIQELINPVMTMFYVSVIIWLARSDRTGALRHTAPAGRMAASNYIGQSVVIAVLFTGYGFALGDRIPPFAVLAIAVLTYLAQLWGSERWLRGHRYGPVEWVLRAATYRQWPAWRRSEPAVDVHAGAAP</sequence>
<keyword evidence="1" id="KW-1133">Transmembrane helix</keyword>
<dbReference type="PANTHER" id="PTHR30590">
    <property type="entry name" value="INNER MEMBRANE PROTEIN"/>
    <property type="match status" value="1"/>
</dbReference>
<evidence type="ECO:0000259" key="2">
    <source>
        <dbReference type="Pfam" id="PF04235"/>
    </source>
</evidence>
<feature type="transmembrane region" description="Helical" evidence="1">
    <location>
        <begin position="21"/>
        <end position="39"/>
    </location>
</feature>
<feature type="domain" description="DUF418" evidence="2">
    <location>
        <begin position="227"/>
        <end position="384"/>
    </location>
</feature>
<feature type="transmembrane region" description="Helical" evidence="1">
    <location>
        <begin position="205"/>
        <end position="225"/>
    </location>
</feature>
<dbReference type="EMBL" id="JAAGUX010000010">
    <property type="protein sequence ID" value="NEW55684.1"/>
    <property type="molecule type" value="Genomic_DNA"/>
</dbReference>
<dbReference type="PANTHER" id="PTHR30590:SF2">
    <property type="entry name" value="INNER MEMBRANE PROTEIN"/>
    <property type="match status" value="1"/>
</dbReference>
<proteinExistence type="predicted"/>
<protein>
    <submittedName>
        <fullName evidence="3">DUF418 domain-containing protein</fullName>
    </submittedName>
</protein>
<feature type="transmembrane region" description="Helical" evidence="1">
    <location>
        <begin position="59"/>
        <end position="82"/>
    </location>
</feature>
<dbReference type="Proteomes" id="UP000468928">
    <property type="component" value="Unassembled WGS sequence"/>
</dbReference>
<feature type="transmembrane region" description="Helical" evidence="1">
    <location>
        <begin position="246"/>
        <end position="268"/>
    </location>
</feature>
<keyword evidence="1" id="KW-0812">Transmembrane</keyword>
<evidence type="ECO:0000256" key="1">
    <source>
        <dbReference type="SAM" id="Phobius"/>
    </source>
</evidence>
<reference evidence="5 6" key="1">
    <citation type="submission" date="2020-01" db="EMBL/GenBank/DDBJ databases">
        <title>Genetics and antimicrobial susceptibilities of Nocardia species isolated from the soil; a comparison with species isolated from humans.</title>
        <authorList>
            <person name="Carrasco G."/>
            <person name="Monzon S."/>
            <person name="Sansegundo M."/>
            <person name="Garcia E."/>
            <person name="Garrido N."/>
            <person name="Medina M.J."/>
            <person name="Villalon P."/>
            <person name="Ramirez-Arocha A.C."/>
            <person name="Jimenez P."/>
            <person name="Cuesta I."/>
            <person name="Valdezate S."/>
        </authorList>
    </citation>
    <scope>NUCLEOTIDE SEQUENCE [LARGE SCALE GENOMIC DNA]</scope>
    <source>
        <strain evidence="3 5">CNM20110639</strain>
        <strain evidence="4 6">CNM20110649</strain>
    </source>
</reference>
<keyword evidence="6" id="KW-1185">Reference proteome</keyword>
<comment type="caution">
    <text evidence="3">The sequence shown here is derived from an EMBL/GenBank/DDBJ whole genome shotgun (WGS) entry which is preliminary data.</text>
</comment>
<feature type="transmembrane region" description="Helical" evidence="1">
    <location>
        <begin position="342"/>
        <end position="361"/>
    </location>
</feature>
<dbReference type="InterPro" id="IPR052529">
    <property type="entry name" value="Bact_Transport_Assoc"/>
</dbReference>
<dbReference type="RefSeq" id="WP_163824312.1">
    <property type="nucleotide sequence ID" value="NZ_JAAGUX010000010.1"/>
</dbReference>
<dbReference type="Pfam" id="PF04235">
    <property type="entry name" value="DUF418"/>
    <property type="match status" value="1"/>
</dbReference>
<organism evidence="3 5">
    <name type="scientific">Nocardia cyriacigeorgica</name>
    <dbReference type="NCBI Taxonomy" id="135487"/>
    <lineage>
        <taxon>Bacteria</taxon>
        <taxon>Bacillati</taxon>
        <taxon>Actinomycetota</taxon>
        <taxon>Actinomycetes</taxon>
        <taxon>Mycobacteriales</taxon>
        <taxon>Nocardiaceae</taxon>
        <taxon>Nocardia</taxon>
    </lineage>
</organism>
<keyword evidence="1" id="KW-0472">Membrane</keyword>
<dbReference type="Proteomes" id="UP000470876">
    <property type="component" value="Unassembled WGS sequence"/>
</dbReference>
<feature type="transmembrane region" description="Helical" evidence="1">
    <location>
        <begin position="146"/>
        <end position="164"/>
    </location>
</feature>
<evidence type="ECO:0000313" key="4">
    <source>
        <dbReference type="EMBL" id="NEW55684.1"/>
    </source>
</evidence>
<evidence type="ECO:0000313" key="3">
    <source>
        <dbReference type="EMBL" id="NEW45913.1"/>
    </source>
</evidence>
<dbReference type="AlphaFoldDB" id="A0A6P1DB49"/>
<gene>
    <name evidence="3" type="ORF">GV789_15875</name>
    <name evidence="4" type="ORF">GV794_08465</name>
</gene>
<feature type="transmembrane region" description="Helical" evidence="1">
    <location>
        <begin position="119"/>
        <end position="139"/>
    </location>
</feature>
<name>A0A6P1DB49_9NOCA</name>
<accession>A0A6P1DB49</accession>
<feature type="transmembrane region" description="Helical" evidence="1">
    <location>
        <begin position="274"/>
        <end position="297"/>
    </location>
</feature>
<dbReference type="InterPro" id="IPR007349">
    <property type="entry name" value="DUF418"/>
</dbReference>
<evidence type="ECO:0000313" key="6">
    <source>
        <dbReference type="Proteomes" id="UP000470876"/>
    </source>
</evidence>
<dbReference type="EMBL" id="JAAGUZ010000039">
    <property type="protein sequence ID" value="NEW45913.1"/>
    <property type="molecule type" value="Genomic_DNA"/>
</dbReference>